<comment type="caution">
    <text evidence="12">The sequence shown here is derived from an EMBL/GenBank/DDBJ whole genome shotgun (WGS) entry which is preliminary data.</text>
</comment>
<evidence type="ECO:0000256" key="4">
    <source>
        <dbReference type="ARBA" id="ARBA00022692"/>
    </source>
</evidence>
<dbReference type="PANTHER" id="PTHR34778:SF6">
    <property type="entry name" value="SHUGOSHIN C-TERMINAL DOMAIN-CONTAINING PROTEIN"/>
    <property type="match status" value="1"/>
</dbReference>
<dbReference type="SUPFAM" id="SSF52058">
    <property type="entry name" value="L domain-like"/>
    <property type="match status" value="1"/>
</dbReference>
<evidence type="ECO:0000259" key="11">
    <source>
        <dbReference type="Pfam" id="PF08263"/>
    </source>
</evidence>
<evidence type="ECO:0000256" key="3">
    <source>
        <dbReference type="ARBA" id="ARBA00022614"/>
    </source>
</evidence>
<keyword evidence="12" id="KW-0808">Transferase</keyword>
<evidence type="ECO:0000256" key="10">
    <source>
        <dbReference type="SAM" id="Coils"/>
    </source>
</evidence>
<dbReference type="PANTHER" id="PTHR34778">
    <property type="entry name" value="OS02G0580700 PROTEIN"/>
    <property type="match status" value="1"/>
</dbReference>
<gene>
    <name evidence="12" type="ORF">PHJA_000073200</name>
</gene>
<dbReference type="Pfam" id="PF08263">
    <property type="entry name" value="LRRNT_2"/>
    <property type="match status" value="1"/>
</dbReference>
<comment type="similarity">
    <text evidence="2">Belongs to the RLP family.</text>
</comment>
<feature type="domain" description="Leucine-rich repeat-containing N-terminal plant-type" evidence="11">
    <location>
        <begin position="237"/>
        <end position="278"/>
    </location>
</feature>
<evidence type="ECO:0000313" key="12">
    <source>
        <dbReference type="EMBL" id="GFP79297.1"/>
    </source>
</evidence>
<comment type="subcellular location">
    <subcellularLocation>
        <location evidence="1">Membrane</location>
        <topology evidence="1">Single-pass type I membrane protein</topology>
    </subcellularLocation>
</comment>
<dbReference type="InterPro" id="IPR001611">
    <property type="entry name" value="Leu-rich_rpt"/>
</dbReference>
<dbReference type="AlphaFoldDB" id="A0A830AY03"/>
<dbReference type="OrthoDB" id="657513at2759"/>
<keyword evidence="8" id="KW-0472">Membrane</keyword>
<dbReference type="InterPro" id="IPR032675">
    <property type="entry name" value="LRR_dom_sf"/>
</dbReference>
<dbReference type="FunFam" id="3.80.10.10:FF:000275">
    <property type="entry name" value="Leucine-rich repeat receptor-like protein kinase"/>
    <property type="match status" value="1"/>
</dbReference>
<keyword evidence="3" id="KW-0433">Leucine-rich repeat</keyword>
<reference evidence="12" key="1">
    <citation type="submission" date="2020-07" db="EMBL/GenBank/DDBJ databases">
        <title>Ethylene signaling mediates host invasion by parasitic plants.</title>
        <authorList>
            <person name="Yoshida S."/>
        </authorList>
    </citation>
    <scope>NUCLEOTIDE SEQUENCE</scope>
    <source>
        <strain evidence="12">Okayama</strain>
    </source>
</reference>
<keyword evidence="13" id="KW-1185">Reference proteome</keyword>
<accession>A0A830AY03</accession>
<keyword evidence="10" id="KW-0175">Coiled coil</keyword>
<evidence type="ECO:0000256" key="6">
    <source>
        <dbReference type="ARBA" id="ARBA00022737"/>
    </source>
</evidence>
<dbReference type="Proteomes" id="UP000653305">
    <property type="component" value="Unassembled WGS sequence"/>
</dbReference>
<evidence type="ECO:0000256" key="1">
    <source>
        <dbReference type="ARBA" id="ARBA00004479"/>
    </source>
</evidence>
<dbReference type="Pfam" id="PF13855">
    <property type="entry name" value="LRR_8"/>
    <property type="match status" value="1"/>
</dbReference>
<dbReference type="EMBL" id="BMAC01000006">
    <property type="protein sequence ID" value="GFP79297.1"/>
    <property type="molecule type" value="Genomic_DNA"/>
</dbReference>
<dbReference type="InterPro" id="IPR013210">
    <property type="entry name" value="LRR_N_plant-typ"/>
</dbReference>
<dbReference type="Gene3D" id="3.80.10.10">
    <property type="entry name" value="Ribonuclease Inhibitor"/>
    <property type="match status" value="2"/>
</dbReference>
<evidence type="ECO:0000256" key="9">
    <source>
        <dbReference type="ARBA" id="ARBA00023180"/>
    </source>
</evidence>
<evidence type="ECO:0000313" key="13">
    <source>
        <dbReference type="Proteomes" id="UP000653305"/>
    </source>
</evidence>
<dbReference type="GO" id="GO:0016301">
    <property type="term" value="F:kinase activity"/>
    <property type="evidence" value="ECO:0007669"/>
    <property type="project" value="UniProtKB-KW"/>
</dbReference>
<evidence type="ECO:0000256" key="8">
    <source>
        <dbReference type="ARBA" id="ARBA00023136"/>
    </source>
</evidence>
<keyword evidence="5" id="KW-0732">Signal</keyword>
<evidence type="ECO:0000256" key="2">
    <source>
        <dbReference type="ARBA" id="ARBA00009592"/>
    </source>
</evidence>
<keyword evidence="6" id="KW-0677">Repeat</keyword>
<organism evidence="12 13">
    <name type="scientific">Phtheirospermum japonicum</name>
    <dbReference type="NCBI Taxonomy" id="374723"/>
    <lineage>
        <taxon>Eukaryota</taxon>
        <taxon>Viridiplantae</taxon>
        <taxon>Streptophyta</taxon>
        <taxon>Embryophyta</taxon>
        <taxon>Tracheophyta</taxon>
        <taxon>Spermatophyta</taxon>
        <taxon>Magnoliopsida</taxon>
        <taxon>eudicotyledons</taxon>
        <taxon>Gunneridae</taxon>
        <taxon>Pentapetalae</taxon>
        <taxon>asterids</taxon>
        <taxon>lamiids</taxon>
        <taxon>Lamiales</taxon>
        <taxon>Orobanchaceae</taxon>
        <taxon>Orobanchaceae incertae sedis</taxon>
        <taxon>Phtheirospermum</taxon>
    </lineage>
</organism>
<keyword evidence="7" id="KW-1133">Transmembrane helix</keyword>
<protein>
    <submittedName>
        <fullName evidence="12">Probably inactive leucine-rich repeat receptor-like protein kinase at3g28040</fullName>
    </submittedName>
</protein>
<keyword evidence="9" id="KW-0325">Glycoprotein</keyword>
<dbReference type="GO" id="GO:0016020">
    <property type="term" value="C:membrane"/>
    <property type="evidence" value="ECO:0007669"/>
    <property type="project" value="UniProtKB-SubCell"/>
</dbReference>
<evidence type="ECO:0000256" key="5">
    <source>
        <dbReference type="ARBA" id="ARBA00022729"/>
    </source>
</evidence>
<proteinExistence type="inferred from homology"/>
<keyword evidence="12" id="KW-0418">Kinase</keyword>
<keyword evidence="4" id="KW-0812">Transmembrane</keyword>
<evidence type="ECO:0000256" key="7">
    <source>
        <dbReference type="ARBA" id="ARBA00022989"/>
    </source>
</evidence>
<feature type="coiled-coil region" evidence="10">
    <location>
        <begin position="79"/>
        <end position="113"/>
    </location>
</feature>
<name>A0A830AY03_9LAMI</name>
<sequence length="465" mass="51647">MSEPEKMEALRRAYAEMILNTAKEAAARVMVAELRARKLEQDLACTKGEAARMLLCLKQMIDAKTKDAEITSLDQHKKIDVLESQLSEAEGIIIDLRAELNQAHEQLDEAKNKKPHFSRHNENHSVPGQLKEPELFRNGCTQRIFATESSVNPDPNLTVVNGVKESVLEDKVQRGKNEEVAVSIVRRSTRKRKLKYLDDVMTACGLHRSNRFKKPKAENMELIDVSIKQVKSSNSTLNDDVLGLIVFKSDIEDPHNELSTWNEDDVRPCNKLAGVKCNSNGVSELVLDGLGLSGKLCRGFLLLNFLQKLSLAENNLTRSLSLNFSQLPYLRVLDLSENGLSGSIPIDFFSQCGSLRSISLDKNEFSCTIPDSLSSCSSLTSLSLWGNQFSGSLPLGIRSMPALESLDLSDNLFGLEVEYLDLLVVNLDNCLFLTLGTTCISIIKDPYSMIKDVEAKGLITPEEVD</sequence>
<keyword evidence="12" id="KW-0675">Receptor</keyword>